<dbReference type="Pfam" id="PF00270">
    <property type="entry name" value="DEAD"/>
    <property type="match status" value="1"/>
</dbReference>
<dbReference type="GO" id="GO:0003723">
    <property type="term" value="F:RNA binding"/>
    <property type="evidence" value="ECO:0007669"/>
    <property type="project" value="TreeGrafter"/>
</dbReference>
<feature type="region of interest" description="Disordered" evidence="5">
    <location>
        <begin position="274"/>
        <end position="298"/>
    </location>
</feature>
<dbReference type="InterPro" id="IPR027417">
    <property type="entry name" value="P-loop_NTPase"/>
</dbReference>
<keyword evidence="4" id="KW-0067">ATP-binding</keyword>
<proteinExistence type="predicted"/>
<dbReference type="Gene3D" id="1.20.120.1080">
    <property type="match status" value="1"/>
</dbReference>
<dbReference type="InParanoid" id="A0A0V0R1X2"/>
<dbReference type="GO" id="GO:0004386">
    <property type="term" value="F:helicase activity"/>
    <property type="evidence" value="ECO:0007669"/>
    <property type="project" value="UniProtKB-KW"/>
</dbReference>
<accession>A0A0V0R1X2</accession>
<dbReference type="PROSITE" id="PS51192">
    <property type="entry name" value="HELICASE_ATP_BIND_1"/>
    <property type="match status" value="1"/>
</dbReference>
<dbReference type="Proteomes" id="UP000054937">
    <property type="component" value="Unassembled WGS sequence"/>
</dbReference>
<feature type="compositionally biased region" description="Polar residues" evidence="5">
    <location>
        <begin position="280"/>
        <end position="292"/>
    </location>
</feature>
<dbReference type="InterPro" id="IPR007502">
    <property type="entry name" value="Helicase-assoc_dom"/>
</dbReference>
<dbReference type="Pfam" id="PF21010">
    <property type="entry name" value="HA2_C"/>
    <property type="match status" value="1"/>
</dbReference>
<dbReference type="PANTHER" id="PTHR18934">
    <property type="entry name" value="ATP-DEPENDENT RNA HELICASE"/>
    <property type="match status" value="1"/>
</dbReference>
<dbReference type="SUPFAM" id="SSF52540">
    <property type="entry name" value="P-loop containing nucleoside triphosphate hydrolases"/>
    <property type="match status" value="2"/>
</dbReference>
<feature type="domain" description="Helicase C-terminal" evidence="7">
    <location>
        <begin position="453"/>
        <end position="647"/>
    </location>
</feature>
<evidence type="ECO:0000256" key="4">
    <source>
        <dbReference type="ARBA" id="ARBA00022840"/>
    </source>
</evidence>
<dbReference type="GO" id="GO:0016787">
    <property type="term" value="F:hydrolase activity"/>
    <property type="evidence" value="ECO:0007669"/>
    <property type="project" value="UniProtKB-KW"/>
</dbReference>
<comment type="caution">
    <text evidence="8">The sequence shown here is derived from an EMBL/GenBank/DDBJ whole genome shotgun (WGS) entry which is preliminary data.</text>
</comment>
<evidence type="ECO:0000259" key="7">
    <source>
        <dbReference type="PROSITE" id="PS51194"/>
    </source>
</evidence>
<feature type="compositionally biased region" description="Low complexity" evidence="5">
    <location>
        <begin position="1"/>
        <end position="11"/>
    </location>
</feature>
<dbReference type="GO" id="GO:0005524">
    <property type="term" value="F:ATP binding"/>
    <property type="evidence" value="ECO:0007669"/>
    <property type="project" value="UniProtKB-KW"/>
</dbReference>
<evidence type="ECO:0000313" key="8">
    <source>
        <dbReference type="EMBL" id="KRX08535.1"/>
    </source>
</evidence>
<gene>
    <name evidence="8" type="ORF">PPERSA_13016</name>
</gene>
<dbReference type="InterPro" id="IPR001650">
    <property type="entry name" value="Helicase_C-like"/>
</dbReference>
<protein>
    <submittedName>
        <fullName evidence="8">p-loop containing nucleoside triphosphate hydrolase</fullName>
    </submittedName>
</protein>
<evidence type="ECO:0000313" key="9">
    <source>
        <dbReference type="Proteomes" id="UP000054937"/>
    </source>
</evidence>
<dbReference type="SMART" id="SM00487">
    <property type="entry name" value="DEXDc"/>
    <property type="match status" value="1"/>
</dbReference>
<dbReference type="PROSITE" id="PS51194">
    <property type="entry name" value="HELICASE_CTER"/>
    <property type="match status" value="1"/>
</dbReference>
<evidence type="ECO:0000259" key="6">
    <source>
        <dbReference type="PROSITE" id="PS51192"/>
    </source>
</evidence>
<dbReference type="PANTHER" id="PTHR18934:SF221">
    <property type="entry name" value="ATP-DEPENDENT RNA HELICASE DHX34-RELATED"/>
    <property type="match status" value="1"/>
</dbReference>
<dbReference type="EMBL" id="LDAU01000063">
    <property type="protein sequence ID" value="KRX08535.1"/>
    <property type="molecule type" value="Genomic_DNA"/>
</dbReference>
<dbReference type="CDD" id="cd17917">
    <property type="entry name" value="DEXHc_RHA-like"/>
    <property type="match status" value="1"/>
</dbReference>
<evidence type="ECO:0000256" key="3">
    <source>
        <dbReference type="ARBA" id="ARBA00022806"/>
    </source>
</evidence>
<evidence type="ECO:0000256" key="5">
    <source>
        <dbReference type="SAM" id="MobiDB-lite"/>
    </source>
</evidence>
<name>A0A0V0R1X2_PSEPJ</name>
<dbReference type="OrthoDB" id="66977at2759"/>
<dbReference type="Pfam" id="PF00271">
    <property type="entry name" value="Helicase_C"/>
    <property type="match status" value="1"/>
</dbReference>
<keyword evidence="3" id="KW-0347">Helicase</keyword>
<feature type="region of interest" description="Disordered" evidence="5">
    <location>
        <begin position="1"/>
        <end position="21"/>
    </location>
</feature>
<feature type="region of interest" description="Disordered" evidence="5">
    <location>
        <begin position="1506"/>
        <end position="1527"/>
    </location>
</feature>
<keyword evidence="9" id="KW-1185">Reference proteome</keyword>
<feature type="domain" description="Helicase ATP-binding" evidence="6">
    <location>
        <begin position="44"/>
        <end position="195"/>
    </location>
</feature>
<dbReference type="Gene3D" id="3.40.50.300">
    <property type="entry name" value="P-loop containing nucleotide triphosphate hydrolases"/>
    <property type="match status" value="2"/>
</dbReference>
<dbReference type="InterPro" id="IPR014001">
    <property type="entry name" value="Helicase_ATP-bd"/>
</dbReference>
<evidence type="ECO:0000256" key="2">
    <source>
        <dbReference type="ARBA" id="ARBA00022801"/>
    </source>
</evidence>
<dbReference type="InterPro" id="IPR011545">
    <property type="entry name" value="DEAD/DEAH_box_helicase_dom"/>
</dbReference>
<sequence>MSYYNNNQQQNQKRHDQSQNSSADFLTKKYLGNDRNVINLPQNTGCGKSTQVPQYLIEGKSKDQVNIICTQPRRIAAITLSQRVSKEQNEDKYGEKIGYQIKTDSCKSKKTQILFVTTGMFLTNLVHRKQELLNKYTHIIIDEVHERDLDSDFSMIALKHYLAFNNNVKLILMSATINHETFAKYFCDEEIQKLKSEIISSYNKQQDIIKNPKYTDDLEVFMDKYVRVSTKDLQHYYWHKSQTYRLRSDLKQDIKQIQKDEKDNWSKYKINEAEQKEQTKQNQLQKASQSWGQEGEDSLWHTDGQVIKKEENVSQINDEKNQQQKSNKDNQMCIENENQANVNQNQDNDDDNDNQILSLFAAENEEEKEDEEQNAKKDNCIILKPEKTYNVDVVYLNSLLHQGSAYYQDLFDDVDEISRSNCQELSNESWDNQQEASVFEGTYETCLNIVRGILKRNMSFMLPDFPKNKLGSILIFLPGIREIQKMSSLIKERLSLFSSQLLIIELHGSLASSQHNQQLMQEFKNQTKIIIATNIAESSITIPDCFYVIEIKNFVMYLKKLSNNHSRRQHNLFIIIFRLIPEQFYKILQPFPTAEIQRCPLERLILRAKRLDERQETEQVREQLDIDQAKKYELNIQNLKLKIEEGAKKPTEEGEIQEQLDENQIKYDNFFLQHARMFRNPVVVLLRALDPPQPEDIGVTIRSLLQLGGLEEIQKTKPQQVELQLTKLGLFICDMPTDIRLSKFICLSHYFDCFNEAITISAILSHRHNFFQINSLELDFERKKQIDIQFMYDKGFQSDIMIRLRIFREWEYKFFKPYYEKRKQFLEEKLKDNGVTNMPQDIKNRQILFNFNKFHQNFEEELRWCEDHLVDSNDMKEILASKFDLEKRHNSKMNGIIVYEDKDIYDPQIAERIHVCFASCFLSFSMATDNYIFKNNLNLIEMMKNAGCEPKKTLYLELDKLFSNIQKIPDNEVEIIRENLQLSLQKYIERSKLSDQYDKLNCLDQAKSNQVHVDIQSINHIVFNYDNVPRNFVSFGLQEKENSKFSSNINFALPKNYPLILPIIGMIFGCQVRLNCDEFGKQYNNVEFDSIQIPLQYYIFDKDINLINSHRKQIKDYLTEAQFLSINENQKDGWKKQWQEIQNKLIQANRLKHIKEDKYWTVYLNDKGVQHQPRICQIFLGSRSVRQGRGMSEFGDLNSNRNQRNQIYGTSKHQFMQPLVKSSQSINNVQINSSENIVEIKQYYQEYIEWKKSVIFDLNLFFYRQTLEKAHLICEKCFQNHVITPVAAFQDNLLTYQDQSMESNHIYQLERQLRVLKINIMKDKIQFRENLDVEQFYQDHNLQEFFEKIKDNSQILYSKLTSKSNIPLLFTCSENTDHFIGIRDKDENIHPFYQECYIPNKRLISIIFPGLEIDKKQSFIFRQLNQQFKQRVAQIEKEELVNLGMKLQQKKDEVILCKVCLDENGLPFEFNSLENKKNHIKDKKGKHMKNFENFEKSINEPVFINSNDSTDPTIYDKNRNQRNNENGQQYQLLLQN</sequence>
<evidence type="ECO:0000256" key="1">
    <source>
        <dbReference type="ARBA" id="ARBA00022741"/>
    </source>
</evidence>
<reference evidence="8 9" key="1">
    <citation type="journal article" date="2015" name="Sci. Rep.">
        <title>Genome of the facultative scuticociliatosis pathogen Pseudocohnilembus persalinus provides insight into its virulence through horizontal gene transfer.</title>
        <authorList>
            <person name="Xiong J."/>
            <person name="Wang G."/>
            <person name="Cheng J."/>
            <person name="Tian M."/>
            <person name="Pan X."/>
            <person name="Warren A."/>
            <person name="Jiang C."/>
            <person name="Yuan D."/>
            <person name="Miao W."/>
        </authorList>
    </citation>
    <scope>NUCLEOTIDE SEQUENCE [LARGE SCALE GENOMIC DNA]</scope>
    <source>
        <strain evidence="8">36N120E</strain>
    </source>
</reference>
<keyword evidence="2 8" id="KW-0378">Hydrolase</keyword>
<keyword evidence="1" id="KW-0547">Nucleotide-binding</keyword>
<organism evidence="8 9">
    <name type="scientific">Pseudocohnilembus persalinus</name>
    <name type="common">Ciliate</name>
    <dbReference type="NCBI Taxonomy" id="266149"/>
    <lineage>
        <taxon>Eukaryota</taxon>
        <taxon>Sar</taxon>
        <taxon>Alveolata</taxon>
        <taxon>Ciliophora</taxon>
        <taxon>Intramacronucleata</taxon>
        <taxon>Oligohymenophorea</taxon>
        <taxon>Scuticociliatia</taxon>
        <taxon>Philasterida</taxon>
        <taxon>Pseudocohnilembidae</taxon>
        <taxon>Pseudocohnilembus</taxon>
    </lineage>
</organism>
<dbReference type="SMART" id="SM00847">
    <property type="entry name" value="HA2"/>
    <property type="match status" value="1"/>
</dbReference>